<keyword evidence="2 6" id="KW-0963">Cytoplasm</keyword>
<name>A0ABS2E566_9FIRM</name>
<evidence type="ECO:0000256" key="3">
    <source>
        <dbReference type="ARBA" id="ARBA00022722"/>
    </source>
</evidence>
<comment type="function">
    <text evidence="6">Bidirectionally degrades single-stranded DNA into large acid-insoluble oligonucleotides, which are then degraded further into small acid-soluble oligonucleotides.</text>
</comment>
<dbReference type="Pfam" id="PF02609">
    <property type="entry name" value="Exonuc_VII_S"/>
    <property type="match status" value="1"/>
</dbReference>
<comment type="catalytic activity">
    <reaction evidence="6">
        <text>Exonucleolytic cleavage in either 5'- to 3'- or 3'- to 5'-direction to yield nucleoside 5'-phosphates.</text>
        <dbReference type="EC" id="3.1.11.6"/>
    </reaction>
</comment>
<protein>
    <recommendedName>
        <fullName evidence="6">Exodeoxyribonuclease 7 small subunit</fullName>
        <ecNumber evidence="6">3.1.11.6</ecNumber>
    </recommendedName>
    <alternativeName>
        <fullName evidence="6">Exodeoxyribonuclease VII small subunit</fullName>
        <shortName evidence="6">Exonuclease VII small subunit</shortName>
    </alternativeName>
</protein>
<dbReference type="EMBL" id="JACLYY010000001">
    <property type="protein sequence ID" value="MBM6736756.1"/>
    <property type="molecule type" value="Genomic_DNA"/>
</dbReference>
<dbReference type="Proteomes" id="UP000716906">
    <property type="component" value="Unassembled WGS sequence"/>
</dbReference>
<dbReference type="GO" id="GO:0008855">
    <property type="term" value="F:exodeoxyribonuclease VII activity"/>
    <property type="evidence" value="ECO:0007669"/>
    <property type="project" value="UniProtKB-EC"/>
</dbReference>
<dbReference type="InterPro" id="IPR037004">
    <property type="entry name" value="Exonuc_VII_ssu_sf"/>
</dbReference>
<evidence type="ECO:0000256" key="1">
    <source>
        <dbReference type="ARBA" id="ARBA00009998"/>
    </source>
</evidence>
<comment type="subcellular location">
    <subcellularLocation>
        <location evidence="6">Cytoplasm</location>
    </subcellularLocation>
</comment>
<keyword evidence="9" id="KW-1185">Reference proteome</keyword>
<dbReference type="InterPro" id="IPR003761">
    <property type="entry name" value="Exonuc_VII_S"/>
</dbReference>
<evidence type="ECO:0000256" key="4">
    <source>
        <dbReference type="ARBA" id="ARBA00022801"/>
    </source>
</evidence>
<gene>
    <name evidence="6 8" type="primary">xseB</name>
    <name evidence="8" type="ORF">H7U36_01345</name>
</gene>
<dbReference type="NCBIfam" id="TIGR01280">
    <property type="entry name" value="xseB"/>
    <property type="match status" value="1"/>
</dbReference>
<keyword evidence="5 6" id="KW-0269">Exonuclease</keyword>
<comment type="similarity">
    <text evidence="1 6">Belongs to the XseB family.</text>
</comment>
<evidence type="ECO:0000256" key="2">
    <source>
        <dbReference type="ARBA" id="ARBA00022490"/>
    </source>
</evidence>
<dbReference type="HAMAP" id="MF_00337">
    <property type="entry name" value="Exonuc_7_S"/>
    <property type="match status" value="1"/>
</dbReference>
<dbReference type="RefSeq" id="WP_033125539.1">
    <property type="nucleotide sequence ID" value="NZ_JACLYY010000001.1"/>
</dbReference>
<comment type="caution">
    <text evidence="8">The sequence shown here is derived from an EMBL/GenBank/DDBJ whole genome shotgun (WGS) entry which is preliminary data.</text>
</comment>
<keyword evidence="4 6" id="KW-0378">Hydrolase</keyword>
<dbReference type="SUPFAM" id="SSF116842">
    <property type="entry name" value="XseB-like"/>
    <property type="match status" value="1"/>
</dbReference>
<dbReference type="EC" id="3.1.11.6" evidence="6"/>
<evidence type="ECO:0000313" key="8">
    <source>
        <dbReference type="EMBL" id="MBM6736756.1"/>
    </source>
</evidence>
<evidence type="ECO:0000256" key="6">
    <source>
        <dbReference type="HAMAP-Rule" id="MF_00337"/>
    </source>
</evidence>
<evidence type="ECO:0000256" key="7">
    <source>
        <dbReference type="SAM" id="Coils"/>
    </source>
</evidence>
<dbReference type="Gene3D" id="1.10.287.1040">
    <property type="entry name" value="Exonuclease VII, small subunit"/>
    <property type="match status" value="1"/>
</dbReference>
<sequence length="79" mass="9138">MEERIEEQTVPAEGEQTLEQLFAELEALTGALEEESSLEKSFQLYHRGMDMLKACSDRIDRVEKQIQVLDEKGETHELQ</sequence>
<proteinExistence type="inferred from homology"/>
<evidence type="ECO:0000313" key="9">
    <source>
        <dbReference type="Proteomes" id="UP000716906"/>
    </source>
</evidence>
<organism evidence="8 9">
    <name type="scientific">Faecalicatena fissicatena</name>
    <dbReference type="NCBI Taxonomy" id="290055"/>
    <lineage>
        <taxon>Bacteria</taxon>
        <taxon>Bacillati</taxon>
        <taxon>Bacillota</taxon>
        <taxon>Clostridia</taxon>
        <taxon>Lachnospirales</taxon>
        <taxon>Lachnospiraceae</taxon>
        <taxon>Faecalicatena</taxon>
    </lineage>
</organism>
<accession>A0ABS2E566</accession>
<comment type="subunit">
    <text evidence="6">Heterooligomer composed of large and small subunits.</text>
</comment>
<keyword evidence="7" id="KW-0175">Coiled coil</keyword>
<feature type="coiled-coil region" evidence="7">
    <location>
        <begin position="18"/>
        <end position="79"/>
    </location>
</feature>
<evidence type="ECO:0000256" key="5">
    <source>
        <dbReference type="ARBA" id="ARBA00022839"/>
    </source>
</evidence>
<keyword evidence="3 6" id="KW-0540">Nuclease</keyword>
<reference evidence="8 9" key="1">
    <citation type="journal article" date="2021" name="Sci. Rep.">
        <title>The distribution of antibiotic resistance genes in chicken gut microbiota commensals.</title>
        <authorList>
            <person name="Juricova H."/>
            <person name="Matiasovicova J."/>
            <person name="Kubasova T."/>
            <person name="Cejkova D."/>
            <person name="Rychlik I."/>
        </authorList>
    </citation>
    <scope>NUCLEOTIDE SEQUENCE [LARGE SCALE GENOMIC DNA]</scope>
    <source>
        <strain evidence="8 9">An773</strain>
    </source>
</reference>